<feature type="transmembrane region" description="Helical" evidence="1">
    <location>
        <begin position="12"/>
        <end position="31"/>
    </location>
</feature>
<reference evidence="2 3" key="1">
    <citation type="journal article" date="2016" name="Nat. Commun.">
        <title>Thousands of microbial genomes shed light on interconnected biogeochemical processes in an aquifer system.</title>
        <authorList>
            <person name="Anantharaman K."/>
            <person name="Brown C.T."/>
            <person name="Hug L.A."/>
            <person name="Sharon I."/>
            <person name="Castelle C.J."/>
            <person name="Probst A.J."/>
            <person name="Thomas B.C."/>
            <person name="Singh A."/>
            <person name="Wilkins M.J."/>
            <person name="Karaoz U."/>
            <person name="Brodie E.L."/>
            <person name="Williams K.H."/>
            <person name="Hubbard S.S."/>
            <person name="Banfield J.F."/>
        </authorList>
    </citation>
    <scope>NUCLEOTIDE SEQUENCE [LARGE SCALE GENOMIC DNA]</scope>
    <source>
        <strain evidence="3">RIFCSPLOWO2_12_FULL_64_10</strain>
    </source>
</reference>
<gene>
    <name evidence="2" type="ORF">A3F84_11175</name>
</gene>
<dbReference type="EMBL" id="MFKF01000342">
    <property type="protein sequence ID" value="OGG46101.1"/>
    <property type="molecule type" value="Genomic_DNA"/>
</dbReference>
<dbReference type="AlphaFoldDB" id="A0A1F6CAR8"/>
<keyword evidence="1" id="KW-0472">Membrane</keyword>
<accession>A0A1F6CAR8</accession>
<evidence type="ECO:0000256" key="1">
    <source>
        <dbReference type="SAM" id="Phobius"/>
    </source>
</evidence>
<keyword evidence="1" id="KW-0812">Transmembrane</keyword>
<keyword evidence="1" id="KW-1133">Transmembrane helix</keyword>
<organism evidence="2 3">
    <name type="scientific">Handelsmanbacteria sp. (strain RIFCSPLOWO2_12_FULL_64_10)</name>
    <dbReference type="NCBI Taxonomy" id="1817868"/>
    <lineage>
        <taxon>Bacteria</taxon>
        <taxon>Candidatus Handelsmaniibacteriota</taxon>
    </lineage>
</organism>
<evidence type="ECO:0000313" key="3">
    <source>
        <dbReference type="Proteomes" id="UP000178606"/>
    </source>
</evidence>
<comment type="caution">
    <text evidence="2">The sequence shown here is derived from an EMBL/GenBank/DDBJ whole genome shotgun (WGS) entry which is preliminary data.</text>
</comment>
<evidence type="ECO:0000313" key="2">
    <source>
        <dbReference type="EMBL" id="OGG46101.1"/>
    </source>
</evidence>
<name>A0A1F6CAR8_HANXR</name>
<sequence>MFNVLLNATLEVVILLDVLGVIVYFVVSGIVRAKRQPSARPSVTPCPAGTAGYALFSPEIPYASPSVPDPVSSPRGWPALKGLKDRIARRRDPVPVVEAAGVEAQQHKIGIILNSFKEDV</sequence>
<dbReference type="Proteomes" id="UP000178606">
    <property type="component" value="Unassembled WGS sequence"/>
</dbReference>
<protein>
    <submittedName>
        <fullName evidence="2">Uncharacterized protein</fullName>
    </submittedName>
</protein>
<proteinExistence type="predicted"/>